<dbReference type="EMBL" id="GAIX01011916">
    <property type="protein sequence ID" value="JAA80644.1"/>
    <property type="molecule type" value="Transcribed_RNA"/>
</dbReference>
<feature type="non-terminal residue" evidence="1">
    <location>
        <position position="88"/>
    </location>
</feature>
<protein>
    <submittedName>
        <fullName evidence="1">Uncharacterized protein</fullName>
    </submittedName>
</protein>
<sequence length="88" mass="9840">GGEYFGDFWDFITSDELDVTVEGLCSSIWAYNFTCLDITGCKGELYSKPVLLFGCRGFRGFFTLNSSSTFSFLIAGCRFIGSFFILSF</sequence>
<evidence type="ECO:0000313" key="1">
    <source>
        <dbReference type="EMBL" id="JAA80644.1"/>
    </source>
</evidence>
<proteinExistence type="predicted"/>
<organism evidence="1">
    <name type="scientific">Pararge aegeria</name>
    <name type="common">speckled wood butterfly</name>
    <dbReference type="NCBI Taxonomy" id="116150"/>
    <lineage>
        <taxon>Eukaryota</taxon>
        <taxon>Metazoa</taxon>
        <taxon>Ecdysozoa</taxon>
        <taxon>Arthropoda</taxon>
        <taxon>Hexapoda</taxon>
        <taxon>Insecta</taxon>
        <taxon>Pterygota</taxon>
        <taxon>Neoptera</taxon>
        <taxon>Endopterygota</taxon>
        <taxon>Lepidoptera</taxon>
        <taxon>Glossata</taxon>
        <taxon>Ditrysia</taxon>
        <taxon>Papilionoidea</taxon>
        <taxon>Nymphalidae</taxon>
        <taxon>Satyrinae</taxon>
        <taxon>Satyrini</taxon>
        <taxon>Parargina</taxon>
        <taxon>Pararge</taxon>
    </lineage>
</organism>
<accession>S4NU82</accession>
<reference evidence="1" key="2">
    <citation type="submission" date="2013-05" db="EMBL/GenBank/DDBJ databases">
        <authorList>
            <person name="Carter J.-M."/>
            <person name="Baker S.C."/>
            <person name="Pink R."/>
            <person name="Carter D.R.F."/>
            <person name="Collins A."/>
            <person name="Tomlin J."/>
            <person name="Gibbs M."/>
            <person name="Breuker C.J."/>
        </authorList>
    </citation>
    <scope>NUCLEOTIDE SEQUENCE</scope>
    <source>
        <tissue evidence="1">Ovary</tissue>
    </source>
</reference>
<reference evidence="1" key="1">
    <citation type="journal article" date="2013" name="BMC Genomics">
        <title>Unscrambling butterfly oogenesis.</title>
        <authorList>
            <person name="Carter J.M."/>
            <person name="Baker S.C."/>
            <person name="Pink R."/>
            <person name="Carter D.R."/>
            <person name="Collins A."/>
            <person name="Tomlin J."/>
            <person name="Gibbs M."/>
            <person name="Breuker C.J."/>
        </authorList>
    </citation>
    <scope>NUCLEOTIDE SEQUENCE</scope>
    <source>
        <tissue evidence="1">Ovary</tissue>
    </source>
</reference>
<feature type="non-terminal residue" evidence="1">
    <location>
        <position position="1"/>
    </location>
</feature>
<dbReference type="AlphaFoldDB" id="S4NU82"/>
<name>S4NU82_9NEOP</name>